<dbReference type="RefSeq" id="WP_209556963.1">
    <property type="nucleotide sequence ID" value="NZ_JAEDXU010000003.1"/>
</dbReference>
<comment type="caution">
    <text evidence="1">The sequence shown here is derived from an EMBL/GenBank/DDBJ whole genome shotgun (WGS) entry which is preliminary data.</text>
</comment>
<sequence>MDNKKEIFNKAMILIEYHKSGKLGGEIMPEDYNPGYSKGSKENYLYYTLPMALNYQRNAYKLWESADAAAKDPRTADIFIPKKVVSMEEEELRVKLIKHKVALQKNKQPIIWSRLCQTFQEGFDGDVRNFFEKNDYTVSKIKAYMFNNKKAFPYLSGNKIMNYWLYVMTQYTDVQLKDRWNISVAPDTNVIQASVKLGLINEEESKNNNVQQIVAERWQELLEHSNYEPIDIHTPLWLWNRGNFPYSTDFFIS</sequence>
<organism evidence="1 2">
    <name type="scientific">Enterococcus larvae</name>
    <dbReference type="NCBI Taxonomy" id="2794352"/>
    <lineage>
        <taxon>Bacteria</taxon>
        <taxon>Bacillati</taxon>
        <taxon>Bacillota</taxon>
        <taxon>Bacilli</taxon>
        <taxon>Lactobacillales</taxon>
        <taxon>Enterococcaceae</taxon>
        <taxon>Enterococcus</taxon>
    </lineage>
</organism>
<evidence type="ECO:0000313" key="2">
    <source>
        <dbReference type="Proteomes" id="UP000673375"/>
    </source>
</evidence>
<accession>A0ABS4CHP3</accession>
<reference evidence="1 2" key="1">
    <citation type="submission" date="2020-12" db="EMBL/GenBank/DDBJ databases">
        <title>Vagococcus allomyrinae sp. nov. and Enterococcus lavae sp. nov., isolated from the larvae of Allomyrina dichotoma.</title>
        <authorList>
            <person name="Lee S.D."/>
        </authorList>
    </citation>
    <scope>NUCLEOTIDE SEQUENCE [LARGE SCALE GENOMIC DNA]</scope>
    <source>
        <strain evidence="1 2">BWM-S5</strain>
    </source>
</reference>
<proteinExistence type="predicted"/>
<name>A0ABS4CHP3_9ENTE</name>
<protein>
    <submittedName>
        <fullName evidence="1">Uncharacterized protein</fullName>
    </submittedName>
</protein>
<dbReference type="Proteomes" id="UP000673375">
    <property type="component" value="Unassembled WGS sequence"/>
</dbReference>
<keyword evidence="2" id="KW-1185">Reference proteome</keyword>
<dbReference type="EMBL" id="JAEDXU010000003">
    <property type="protein sequence ID" value="MBP1046143.1"/>
    <property type="molecule type" value="Genomic_DNA"/>
</dbReference>
<gene>
    <name evidence="1" type="ORF">I6N96_07595</name>
</gene>
<evidence type="ECO:0000313" key="1">
    <source>
        <dbReference type="EMBL" id="MBP1046143.1"/>
    </source>
</evidence>